<reference evidence="5 6" key="1">
    <citation type="submission" date="2016-08" db="EMBL/GenBank/DDBJ databases">
        <title>Draft genome of Fabibacter sp. strain SK-8.</title>
        <authorList>
            <person name="Wong S.-K."/>
            <person name="Hamasaki K."/>
            <person name="Yoshizawa S."/>
        </authorList>
    </citation>
    <scope>NUCLEOTIDE SEQUENCE [LARGE SCALE GENOMIC DNA]</scope>
    <source>
        <strain evidence="5 6">SK-8</strain>
    </source>
</reference>
<dbReference type="GO" id="GO:0016747">
    <property type="term" value="F:acyltransferase activity, transferring groups other than amino-acyl groups"/>
    <property type="evidence" value="ECO:0007669"/>
    <property type="project" value="InterPro"/>
</dbReference>
<evidence type="ECO:0000256" key="3">
    <source>
        <dbReference type="ARBA" id="ARBA00038502"/>
    </source>
</evidence>
<dbReference type="PROSITE" id="PS51186">
    <property type="entry name" value="GNAT"/>
    <property type="match status" value="1"/>
</dbReference>
<name>A0A1E5T2G9_9BACT</name>
<dbReference type="InterPro" id="IPR016181">
    <property type="entry name" value="Acyl_CoA_acyltransferase"/>
</dbReference>
<dbReference type="SUPFAM" id="SSF55729">
    <property type="entry name" value="Acyl-CoA N-acyltransferases (Nat)"/>
    <property type="match status" value="1"/>
</dbReference>
<evidence type="ECO:0000259" key="4">
    <source>
        <dbReference type="PROSITE" id="PS51186"/>
    </source>
</evidence>
<organism evidence="5 6">
    <name type="scientific">Roseivirga misakiensis</name>
    <dbReference type="NCBI Taxonomy" id="1563681"/>
    <lineage>
        <taxon>Bacteria</taxon>
        <taxon>Pseudomonadati</taxon>
        <taxon>Bacteroidota</taxon>
        <taxon>Cytophagia</taxon>
        <taxon>Cytophagales</taxon>
        <taxon>Roseivirgaceae</taxon>
        <taxon>Roseivirga</taxon>
    </lineage>
</organism>
<dbReference type="Pfam" id="PF13302">
    <property type="entry name" value="Acetyltransf_3"/>
    <property type="match status" value="1"/>
</dbReference>
<gene>
    <name evidence="5" type="ORF">BFP71_12220</name>
</gene>
<protein>
    <recommendedName>
        <fullName evidence="4">N-acetyltransferase domain-containing protein</fullName>
    </recommendedName>
</protein>
<dbReference type="InterPro" id="IPR000182">
    <property type="entry name" value="GNAT_dom"/>
</dbReference>
<dbReference type="AlphaFoldDB" id="A0A1E5T2G9"/>
<feature type="domain" description="N-acetyltransferase" evidence="4">
    <location>
        <begin position="6"/>
        <end position="172"/>
    </location>
</feature>
<evidence type="ECO:0000313" key="5">
    <source>
        <dbReference type="EMBL" id="OEK05562.1"/>
    </source>
</evidence>
<dbReference type="InterPro" id="IPR051531">
    <property type="entry name" value="N-acetyltransferase"/>
</dbReference>
<dbReference type="STRING" id="1563681.BFP71_12220"/>
<dbReference type="PANTHER" id="PTHR43792">
    <property type="entry name" value="GNAT FAMILY, PUTATIVE (AFU_ORTHOLOGUE AFUA_3G00765)-RELATED-RELATED"/>
    <property type="match status" value="1"/>
</dbReference>
<accession>A0A1E5T2G9</accession>
<keyword evidence="6" id="KW-1185">Reference proteome</keyword>
<comment type="similarity">
    <text evidence="3">Belongs to the acetyltransferase family. RimJ subfamily.</text>
</comment>
<dbReference type="PANTHER" id="PTHR43792:SF8">
    <property type="entry name" value="[RIBOSOMAL PROTEIN US5]-ALANINE N-ACETYLTRANSFERASE"/>
    <property type="match status" value="1"/>
</dbReference>
<keyword evidence="1" id="KW-0808">Transferase</keyword>
<sequence length="179" mass="21023">MQFDKYTIRPLAISDLNQYFDLVERNRKRLEDFFTGTVSKTKDLAATEQFLKEIDEKRTKREYFPYLVVDNSTNEFIAFIDLKNVDWSIPKTEIGCYTDVNFAGKGVTTKAMNLFVDYCFETFDFKKIYLRTHHSNKAAQIVAERCSFELEGTIRMDYITTAGEIVDLMYYGRLKKSKI</sequence>
<keyword evidence="2" id="KW-0012">Acyltransferase</keyword>
<evidence type="ECO:0000256" key="1">
    <source>
        <dbReference type="ARBA" id="ARBA00022679"/>
    </source>
</evidence>
<evidence type="ECO:0000256" key="2">
    <source>
        <dbReference type="ARBA" id="ARBA00023315"/>
    </source>
</evidence>
<comment type="caution">
    <text evidence="5">The sequence shown here is derived from an EMBL/GenBank/DDBJ whole genome shotgun (WGS) entry which is preliminary data.</text>
</comment>
<dbReference type="Gene3D" id="3.40.630.30">
    <property type="match status" value="1"/>
</dbReference>
<proteinExistence type="inferred from homology"/>
<evidence type="ECO:0000313" key="6">
    <source>
        <dbReference type="Proteomes" id="UP000095552"/>
    </source>
</evidence>
<dbReference type="EMBL" id="MDGQ01000005">
    <property type="protein sequence ID" value="OEK05562.1"/>
    <property type="molecule type" value="Genomic_DNA"/>
</dbReference>
<dbReference type="Proteomes" id="UP000095552">
    <property type="component" value="Unassembled WGS sequence"/>
</dbReference>